<name>A0A1E7KHD8_9ACTN</name>
<dbReference type="PROSITE" id="PS51160">
    <property type="entry name" value="ACYLPHOSPHATASE_3"/>
    <property type="match status" value="1"/>
</dbReference>
<evidence type="ECO:0000313" key="10">
    <source>
        <dbReference type="EMBL" id="OEV03358.1"/>
    </source>
</evidence>
<evidence type="ECO:0000256" key="8">
    <source>
        <dbReference type="SAM" id="MobiDB-lite"/>
    </source>
</evidence>
<proteinExistence type="inferred from homology"/>
<evidence type="ECO:0000256" key="5">
    <source>
        <dbReference type="PROSITE-ProRule" id="PRU00520"/>
    </source>
</evidence>
<evidence type="ECO:0000313" key="11">
    <source>
        <dbReference type="Proteomes" id="UP000176101"/>
    </source>
</evidence>
<feature type="domain" description="Acylphosphatase-like" evidence="9">
    <location>
        <begin position="1"/>
        <end position="83"/>
    </location>
</feature>
<feature type="active site" evidence="5">
    <location>
        <position position="30"/>
    </location>
</feature>
<keyword evidence="5 6" id="KW-0378">Hydrolase</keyword>
<organism evidence="10 11">
    <name type="scientific">Streptomyces oceani</name>
    <dbReference type="NCBI Taxonomy" id="1075402"/>
    <lineage>
        <taxon>Bacteria</taxon>
        <taxon>Bacillati</taxon>
        <taxon>Actinomycetota</taxon>
        <taxon>Actinomycetes</taxon>
        <taxon>Kitasatosporales</taxon>
        <taxon>Streptomycetaceae</taxon>
        <taxon>Streptomyces</taxon>
    </lineage>
</organism>
<dbReference type="EMBL" id="LJGU01000121">
    <property type="protein sequence ID" value="OEV03358.1"/>
    <property type="molecule type" value="Genomic_DNA"/>
</dbReference>
<comment type="caution">
    <text evidence="10">The sequence shown here is derived from an EMBL/GenBank/DDBJ whole genome shotgun (WGS) entry which is preliminary data.</text>
</comment>
<dbReference type="PANTHER" id="PTHR47268:SF4">
    <property type="entry name" value="ACYLPHOSPHATASE"/>
    <property type="match status" value="1"/>
</dbReference>
<evidence type="ECO:0000256" key="1">
    <source>
        <dbReference type="ARBA" id="ARBA00005614"/>
    </source>
</evidence>
<dbReference type="InterPro" id="IPR001792">
    <property type="entry name" value="Acylphosphatase-like_dom"/>
</dbReference>
<dbReference type="PROSITE" id="PS00151">
    <property type="entry name" value="ACYLPHOSPHATASE_2"/>
    <property type="match status" value="1"/>
</dbReference>
<dbReference type="OrthoDB" id="3182027at2"/>
<evidence type="ECO:0000259" key="9">
    <source>
        <dbReference type="PROSITE" id="PS51160"/>
    </source>
</evidence>
<comment type="similarity">
    <text evidence="1 7">Belongs to the acylphosphatase family.</text>
</comment>
<dbReference type="PATRIC" id="fig|1075402.3.peg.2588"/>
<accession>A0A1E7KHD8</accession>
<gene>
    <name evidence="10" type="ORF">AN216_11935</name>
</gene>
<feature type="region of interest" description="Disordered" evidence="8">
    <location>
        <begin position="68"/>
        <end position="90"/>
    </location>
</feature>
<dbReference type="Pfam" id="PF00708">
    <property type="entry name" value="Acylphosphatase"/>
    <property type="match status" value="1"/>
</dbReference>
<dbReference type="STRING" id="1075402.AN216_11935"/>
<keyword evidence="11" id="KW-1185">Reference proteome</keyword>
<feature type="active site" evidence="5">
    <location>
        <position position="12"/>
    </location>
</feature>
<evidence type="ECO:0000256" key="4">
    <source>
        <dbReference type="ARBA" id="ARBA00047645"/>
    </source>
</evidence>
<dbReference type="Proteomes" id="UP000176101">
    <property type="component" value="Unassembled WGS sequence"/>
</dbReference>
<dbReference type="PROSITE" id="PS00150">
    <property type="entry name" value="ACYLPHOSPHATASE_1"/>
    <property type="match status" value="1"/>
</dbReference>
<evidence type="ECO:0000256" key="6">
    <source>
        <dbReference type="RuleBase" id="RU000553"/>
    </source>
</evidence>
<dbReference type="Gene3D" id="3.30.70.100">
    <property type="match status" value="1"/>
</dbReference>
<sequence length="90" mass="9679">MVTGAVQGVFFRDSCQRIAASHGVRGWVRNLPDGSVEAVFEGEPDGVGRLTEWTRTGPPAARVAEVRVTDEEPSGHSGFEVRGSPSTWQP</sequence>
<reference evidence="10 11" key="1">
    <citation type="journal article" date="2016" name="Front. Microbiol.">
        <title>Comparative Genomics Analysis of Streptomyces Species Reveals Their Adaptation to the Marine Environment and Their Diversity at the Genomic Level.</title>
        <authorList>
            <person name="Tian X."/>
            <person name="Zhang Z."/>
            <person name="Yang T."/>
            <person name="Chen M."/>
            <person name="Li J."/>
            <person name="Chen F."/>
            <person name="Yang J."/>
            <person name="Li W."/>
            <person name="Zhang B."/>
            <person name="Zhang Z."/>
            <person name="Wu J."/>
            <person name="Zhang C."/>
            <person name="Long L."/>
            <person name="Xiao J."/>
        </authorList>
    </citation>
    <scope>NUCLEOTIDE SEQUENCE [LARGE SCALE GENOMIC DNA]</scope>
    <source>
        <strain evidence="10 11">SCSIO 02100</strain>
    </source>
</reference>
<evidence type="ECO:0000256" key="7">
    <source>
        <dbReference type="RuleBase" id="RU004168"/>
    </source>
</evidence>
<dbReference type="PANTHER" id="PTHR47268">
    <property type="entry name" value="ACYLPHOSPHATASE"/>
    <property type="match status" value="1"/>
</dbReference>
<dbReference type="AlphaFoldDB" id="A0A1E7KHD8"/>
<protein>
    <recommendedName>
        <fullName evidence="3 5">Acylphosphatase</fullName>
        <ecNumber evidence="2 5">3.6.1.7</ecNumber>
    </recommendedName>
</protein>
<dbReference type="EC" id="3.6.1.7" evidence="2 5"/>
<comment type="catalytic activity">
    <reaction evidence="4 5 6">
        <text>an acyl phosphate + H2O = a carboxylate + phosphate + H(+)</text>
        <dbReference type="Rhea" id="RHEA:14965"/>
        <dbReference type="ChEBI" id="CHEBI:15377"/>
        <dbReference type="ChEBI" id="CHEBI:15378"/>
        <dbReference type="ChEBI" id="CHEBI:29067"/>
        <dbReference type="ChEBI" id="CHEBI:43474"/>
        <dbReference type="ChEBI" id="CHEBI:59918"/>
        <dbReference type="EC" id="3.6.1.7"/>
    </reaction>
</comment>
<evidence type="ECO:0000256" key="3">
    <source>
        <dbReference type="ARBA" id="ARBA00015991"/>
    </source>
</evidence>
<dbReference type="SUPFAM" id="SSF54975">
    <property type="entry name" value="Acylphosphatase/BLUF domain-like"/>
    <property type="match status" value="1"/>
</dbReference>
<dbReference type="InterPro" id="IPR020456">
    <property type="entry name" value="Acylphosphatase"/>
</dbReference>
<dbReference type="GO" id="GO:0003998">
    <property type="term" value="F:acylphosphatase activity"/>
    <property type="evidence" value="ECO:0007669"/>
    <property type="project" value="UniProtKB-EC"/>
</dbReference>
<evidence type="ECO:0000256" key="2">
    <source>
        <dbReference type="ARBA" id="ARBA00012150"/>
    </source>
</evidence>
<dbReference type="InterPro" id="IPR017968">
    <property type="entry name" value="Acylphosphatase_CS"/>
</dbReference>
<dbReference type="InterPro" id="IPR036046">
    <property type="entry name" value="Acylphosphatase-like_dom_sf"/>
</dbReference>